<accession>A0A9W8YZ38</accession>
<dbReference type="GO" id="GO:0016592">
    <property type="term" value="C:mediator complex"/>
    <property type="evidence" value="ECO:0007669"/>
    <property type="project" value="InterPro"/>
</dbReference>
<organism evidence="12 13">
    <name type="scientific">Gnomoniopsis smithogilvyi</name>
    <dbReference type="NCBI Taxonomy" id="1191159"/>
    <lineage>
        <taxon>Eukaryota</taxon>
        <taxon>Fungi</taxon>
        <taxon>Dikarya</taxon>
        <taxon>Ascomycota</taxon>
        <taxon>Pezizomycotina</taxon>
        <taxon>Sordariomycetes</taxon>
        <taxon>Sordariomycetidae</taxon>
        <taxon>Diaporthales</taxon>
        <taxon>Gnomoniaceae</taxon>
        <taxon>Gnomoniopsis</taxon>
    </lineage>
</organism>
<reference evidence="12" key="1">
    <citation type="submission" date="2022-10" db="EMBL/GenBank/DDBJ databases">
        <title>Tapping the CABI collections for fungal endophytes: first genome assemblies for Collariella, Neodidymelliopsis, Ascochyta clinopodiicola, Didymella pomorum, Didymosphaeria variabile, Neocosmospora piperis and Neocucurbitaria cava.</title>
        <authorList>
            <person name="Hill R."/>
        </authorList>
    </citation>
    <scope>NUCLEOTIDE SEQUENCE</scope>
    <source>
        <strain evidence="12">IMI 355082</strain>
    </source>
</reference>
<evidence type="ECO:0000256" key="4">
    <source>
        <dbReference type="ARBA" id="ARBA00020631"/>
    </source>
</evidence>
<comment type="subcellular location">
    <subcellularLocation>
        <location evidence="1 10">Nucleus</location>
    </subcellularLocation>
</comment>
<evidence type="ECO:0000256" key="10">
    <source>
        <dbReference type="RuleBase" id="RU364060"/>
    </source>
</evidence>
<dbReference type="SUPFAM" id="SSF140718">
    <property type="entry name" value="Mediator hinge subcomplex-like"/>
    <property type="match status" value="1"/>
</dbReference>
<gene>
    <name evidence="12" type="primary">MED7</name>
    <name evidence="12" type="ORF">N0V93_002684</name>
</gene>
<dbReference type="Gene3D" id="6.10.140.1520">
    <property type="match status" value="1"/>
</dbReference>
<evidence type="ECO:0000313" key="13">
    <source>
        <dbReference type="Proteomes" id="UP001140453"/>
    </source>
</evidence>
<dbReference type="InterPro" id="IPR044888">
    <property type="entry name" value="Mediatior_Med7_sf"/>
</dbReference>
<dbReference type="GO" id="GO:0003712">
    <property type="term" value="F:transcription coregulator activity"/>
    <property type="evidence" value="ECO:0007669"/>
    <property type="project" value="InterPro"/>
</dbReference>
<evidence type="ECO:0000313" key="12">
    <source>
        <dbReference type="EMBL" id="KAJ4393472.1"/>
    </source>
</evidence>
<comment type="similarity">
    <text evidence="2 10">Belongs to the Mediator complex subunit 7 family.</text>
</comment>
<feature type="compositionally biased region" description="Polar residues" evidence="11">
    <location>
        <begin position="101"/>
        <end position="113"/>
    </location>
</feature>
<keyword evidence="5 10" id="KW-0805">Transcription regulation</keyword>
<protein>
    <recommendedName>
        <fullName evidence="4 10">Mediator of RNA polymerase II transcription subunit 7</fullName>
    </recommendedName>
</protein>
<dbReference type="OrthoDB" id="10253553at2759"/>
<evidence type="ECO:0000256" key="11">
    <source>
        <dbReference type="SAM" id="MobiDB-lite"/>
    </source>
</evidence>
<evidence type="ECO:0000256" key="1">
    <source>
        <dbReference type="ARBA" id="ARBA00004123"/>
    </source>
</evidence>
<feature type="region of interest" description="Disordered" evidence="11">
    <location>
        <begin position="216"/>
        <end position="240"/>
    </location>
</feature>
<name>A0A9W8YZ38_9PEZI</name>
<proteinExistence type="inferred from homology"/>
<comment type="subunit">
    <text evidence="3 10">Component of the Mediator complex.</text>
</comment>
<keyword evidence="13" id="KW-1185">Reference proteome</keyword>
<dbReference type="EMBL" id="JAPEVB010000002">
    <property type="protein sequence ID" value="KAJ4393472.1"/>
    <property type="molecule type" value="Genomic_DNA"/>
</dbReference>
<evidence type="ECO:0000256" key="9">
    <source>
        <dbReference type="ARBA" id="ARBA00025687"/>
    </source>
</evidence>
<keyword evidence="7 10" id="KW-0804">Transcription</keyword>
<dbReference type="PANTHER" id="PTHR21428:SF11">
    <property type="entry name" value="MEDIATOR OF RNA POLYMERASE II TRANSCRIPTION SUBUNIT 7"/>
    <property type="match status" value="1"/>
</dbReference>
<dbReference type="GO" id="GO:0070847">
    <property type="term" value="C:core mediator complex"/>
    <property type="evidence" value="ECO:0007669"/>
    <property type="project" value="TreeGrafter"/>
</dbReference>
<keyword evidence="8 10" id="KW-0539">Nucleus</keyword>
<evidence type="ECO:0000256" key="2">
    <source>
        <dbReference type="ARBA" id="ARBA00009994"/>
    </source>
</evidence>
<evidence type="ECO:0000256" key="3">
    <source>
        <dbReference type="ARBA" id="ARBA00011837"/>
    </source>
</evidence>
<evidence type="ECO:0000256" key="8">
    <source>
        <dbReference type="ARBA" id="ARBA00023242"/>
    </source>
</evidence>
<evidence type="ECO:0000256" key="7">
    <source>
        <dbReference type="ARBA" id="ARBA00023163"/>
    </source>
</evidence>
<dbReference type="GO" id="GO:0006357">
    <property type="term" value="P:regulation of transcription by RNA polymerase II"/>
    <property type="evidence" value="ECO:0007669"/>
    <property type="project" value="InterPro"/>
</dbReference>
<keyword evidence="6 10" id="KW-0010">Activator</keyword>
<dbReference type="AlphaFoldDB" id="A0A9W8YZ38"/>
<dbReference type="PANTHER" id="PTHR21428">
    <property type="entry name" value="MEDIATOR OF RNA POLYMERASE II TRANSCRIPTION SUBUNIT 7"/>
    <property type="match status" value="1"/>
</dbReference>
<evidence type="ECO:0000256" key="6">
    <source>
        <dbReference type="ARBA" id="ARBA00023159"/>
    </source>
</evidence>
<comment type="caution">
    <text evidence="12">The sequence shown here is derived from an EMBL/GenBank/DDBJ whole genome shotgun (WGS) entry which is preliminary data.</text>
</comment>
<dbReference type="Gene3D" id="6.10.140.200">
    <property type="match status" value="1"/>
</dbReference>
<dbReference type="Proteomes" id="UP001140453">
    <property type="component" value="Unassembled WGS sequence"/>
</dbReference>
<dbReference type="InterPro" id="IPR037212">
    <property type="entry name" value="Med7/Med21-like"/>
</dbReference>
<feature type="region of interest" description="Disordered" evidence="11">
    <location>
        <begin position="95"/>
        <end position="115"/>
    </location>
</feature>
<evidence type="ECO:0000256" key="5">
    <source>
        <dbReference type="ARBA" id="ARBA00023015"/>
    </source>
</evidence>
<dbReference type="InterPro" id="IPR009244">
    <property type="entry name" value="Mediatior_Med7"/>
</dbReference>
<dbReference type="Pfam" id="PF05983">
    <property type="entry name" value="Med7"/>
    <property type="match status" value="1"/>
</dbReference>
<sequence length="252" mass="27873">MAEQPQTQMFSTFPNPPDFLWKEFTPDKIARFDEAKQAWEEQNPDAALSKTVTLIPDLPDDLSCLQPPPEPPNGAWRALAGVWTLKDELPSLEESGIQRLKPTSNGVSVSPPDSNRDRALNLKRLTKSVLLNFLEFVGVASIDPDGTAEKAEDIETILINIHHACNEYRPHQAKEKLIQTMQTRLDQIRNETAAVNAVTDKAKRVLEGLGSIAAAGQERPDLEGRGEGQNGAVDDPMAQEEDQLWNEAVAFV</sequence>
<comment type="function">
    <text evidence="9">Component of the Mediator complex, a coactivator involved in the regulated transcription of nearly all RNA polymerase II-dependent genes. Mediator functions as a bridge to convey information from gene-specific regulatory proteins to the basal RNA polymerase II transcription machinery. Mediator is recruited to promoters by direct interactions with regulatory proteins and serves as a scaffold for the assembly of a functional preinitiation complex with RNA polymerase II and the general transcription factors.</text>
</comment>